<reference evidence="2" key="1">
    <citation type="submission" date="2020-11" db="EMBL/GenBank/DDBJ databases">
        <authorList>
            <person name="Tran Van P."/>
        </authorList>
    </citation>
    <scope>NUCLEOTIDE SEQUENCE</scope>
</reference>
<gene>
    <name evidence="2" type="ORF">TSIB3V08_LOCUS3858</name>
</gene>
<protein>
    <recommendedName>
        <fullName evidence="3">Dynein heavy chain</fullName>
    </recommendedName>
</protein>
<dbReference type="GO" id="GO:0051959">
    <property type="term" value="F:dynein light intermediate chain binding"/>
    <property type="evidence" value="ECO:0007669"/>
    <property type="project" value="InterPro"/>
</dbReference>
<dbReference type="GO" id="GO:0030286">
    <property type="term" value="C:dynein complex"/>
    <property type="evidence" value="ECO:0007669"/>
    <property type="project" value="InterPro"/>
</dbReference>
<dbReference type="PANTHER" id="PTHR22878:SF71">
    <property type="entry name" value="DYNEIN, AXONEMAL, HEAVY CHAIN 3"/>
    <property type="match status" value="1"/>
</dbReference>
<dbReference type="AlphaFoldDB" id="A0A7R9ASI2"/>
<dbReference type="GO" id="GO:0007018">
    <property type="term" value="P:microtubule-based movement"/>
    <property type="evidence" value="ECO:0007669"/>
    <property type="project" value="InterPro"/>
</dbReference>
<evidence type="ECO:0000256" key="1">
    <source>
        <dbReference type="SAM" id="MobiDB-lite"/>
    </source>
</evidence>
<proteinExistence type="predicted"/>
<dbReference type="EMBL" id="OC001329">
    <property type="protein sequence ID" value="CAD7259656.1"/>
    <property type="molecule type" value="Genomic_DNA"/>
</dbReference>
<evidence type="ECO:0008006" key="3">
    <source>
        <dbReference type="Google" id="ProtNLM"/>
    </source>
</evidence>
<dbReference type="InterPro" id="IPR026983">
    <property type="entry name" value="DHC"/>
</dbReference>
<name>A0A7R9ASI2_TIMSH</name>
<dbReference type="PANTHER" id="PTHR22878">
    <property type="entry name" value="DYNEIN HEAVY CHAIN 6, AXONEMAL-LIKE-RELATED"/>
    <property type="match status" value="1"/>
</dbReference>
<dbReference type="GO" id="GO:0045505">
    <property type="term" value="F:dynein intermediate chain binding"/>
    <property type="evidence" value="ECO:0007669"/>
    <property type="project" value="InterPro"/>
</dbReference>
<organism evidence="2">
    <name type="scientific">Timema shepardi</name>
    <name type="common">Walking stick</name>
    <dbReference type="NCBI Taxonomy" id="629360"/>
    <lineage>
        <taxon>Eukaryota</taxon>
        <taxon>Metazoa</taxon>
        <taxon>Ecdysozoa</taxon>
        <taxon>Arthropoda</taxon>
        <taxon>Hexapoda</taxon>
        <taxon>Insecta</taxon>
        <taxon>Pterygota</taxon>
        <taxon>Neoptera</taxon>
        <taxon>Polyneoptera</taxon>
        <taxon>Phasmatodea</taxon>
        <taxon>Timematodea</taxon>
        <taxon>Timematoidea</taxon>
        <taxon>Timematidae</taxon>
        <taxon>Timema</taxon>
    </lineage>
</organism>
<feature type="region of interest" description="Disordered" evidence="1">
    <location>
        <begin position="1"/>
        <end position="26"/>
    </location>
</feature>
<evidence type="ECO:0000313" key="2">
    <source>
        <dbReference type="EMBL" id="CAD7259656.1"/>
    </source>
</evidence>
<accession>A0A7R9ASI2</accession>
<sequence length="929" mass="107918">MSQSNRKFSHKVPAESNIHAPETQRHKSNLRMPFLPEVDEPSHVYQEVVQNACYPPLMQDKSWTRAVPYRDLYEYCKPSESIGSSYTPTARTLRIQNLPTRRRRKAVSLLDADGNLKYPPKILRVDKTARIHDSKDHKEKTPGIVTLTEIVGMNVLALSDTKLRGSGMRKVRNGYILMGNDEERRKYGLAKMEAAQPIHPDQQLISLRAQVEWEQDQLLREEDIVRIKYYLIQGIHHDMLEPYPRYLLEEARRRVLKTLLSKKEFQQLINDLESEILADYYSSLRKAILNYITLDPEERRRLNIQTYPVNYPVVHIRAPVPWHNSYVSLGQLVYHNLFTGSPILRTLRDIWQADYSQMVIVSVESLKTLHVLPIQAEVLLSSVDNMCQHSRNKLLNEWLPTCADVFLSLKHTWQNLVPIKHGASLQHVEKFFKCVSSLMSLQLRQLVMKSLRHLLQFIDGNDYDDEYEDFLFVGQPLATVYIKPEKGSSTLKFSPALDELGSLVHNLFSKIIQVNEEVPRVDKLLFPEFSSEPLFLHAVSEEENQVTAIIQEALTSYNTNRAGPQKYLTTYHKYLHILNGEAEKEMHNFMAMEPFPSLKDFSRRIKKYEEMKVEIGFLRNIIPLNLVSLDCNEINAMLFQMVDELRTFLVDYHITNNHTHNRGICDVFDEMSDRASELPETTAELVELTNYLTECRDVTMYNLKEKIRVTAENVLFLMSHAVLTTEDIQLNSRVFLWPKDMESVLELSQTRLSHRREMVEQVLRNKRAEFDTKLVAHQKELEVFKRKDPPILTMDEMVDNVETVDYLVKLLQEDKREADAINAEEQLLDFDPSPFLVLQSMLTLIDPLEKLWHTVLNFHKSHEVWYYATLLNPIESKYSWLPTWWAKSERIGRLVNKLGTGSGQLGGLRVRGLGDWSTSSEQGLASWVG</sequence>